<keyword evidence="12" id="KW-1185">Reference proteome</keyword>
<reference evidence="11 12" key="1">
    <citation type="submission" date="2017-08" db="EMBL/GenBank/DDBJ databases">
        <title>Draft Genome Sequence of Hafnia alvei CITHA-6 Isolated from Raw Bovine Milk.</title>
        <authorList>
            <person name="Culligan E.P."/>
            <person name="Mcsweeney A."/>
            <person name="O'Doherty C."/>
            <person name="Gleeson E."/>
            <person name="O'Riordan D."/>
            <person name="Sleator R.D."/>
        </authorList>
    </citation>
    <scope>NUCLEOTIDE SEQUENCE [LARGE SCALE GENOMIC DNA]</scope>
    <source>
        <strain evidence="11 12">CITHA-6</strain>
    </source>
</reference>
<evidence type="ECO:0000256" key="6">
    <source>
        <dbReference type="ARBA" id="ARBA00047720"/>
    </source>
</evidence>
<evidence type="ECO:0000256" key="1">
    <source>
        <dbReference type="ARBA" id="ARBA00001936"/>
    </source>
</evidence>
<comment type="caution">
    <text evidence="11">The sequence shown here is derived from an EMBL/GenBank/DDBJ whole genome shotgun (WGS) entry which is preliminary data.</text>
</comment>
<evidence type="ECO:0000256" key="5">
    <source>
        <dbReference type="ARBA" id="ARBA00023211"/>
    </source>
</evidence>
<dbReference type="InterPro" id="IPR026912">
    <property type="entry name" value="Adenine_deam_C"/>
</dbReference>
<evidence type="ECO:0000256" key="8">
    <source>
        <dbReference type="HAMAP-Rule" id="MF_01518"/>
    </source>
</evidence>
<dbReference type="OrthoDB" id="9766983at2"/>
<comment type="cofactor">
    <cofactor evidence="1 8">
        <name>Mn(2+)</name>
        <dbReference type="ChEBI" id="CHEBI:29035"/>
    </cofactor>
</comment>
<dbReference type="HAMAP" id="MF_01518">
    <property type="entry name" value="Adenine_deamin"/>
    <property type="match status" value="1"/>
</dbReference>
<dbReference type="InterPro" id="IPR006680">
    <property type="entry name" value="Amidohydro-rel"/>
</dbReference>
<dbReference type="Pfam" id="PF01979">
    <property type="entry name" value="Amidohydro_1"/>
    <property type="match status" value="1"/>
</dbReference>
<dbReference type="RefSeq" id="WP_039185085.1">
    <property type="nucleotide sequence ID" value="NZ_CATYOV010000003.1"/>
</dbReference>
<evidence type="ECO:0000259" key="10">
    <source>
        <dbReference type="Pfam" id="PF13382"/>
    </source>
</evidence>
<dbReference type="EMBL" id="NQMS01000009">
    <property type="protein sequence ID" value="PAV95046.1"/>
    <property type="molecule type" value="Genomic_DNA"/>
</dbReference>
<name>A0A2A2M8W7_9GAMM</name>
<dbReference type="AlphaFoldDB" id="A0A2A2M8W7"/>
<dbReference type="SUPFAM" id="SSF51556">
    <property type="entry name" value="Metallo-dependent hydrolases"/>
    <property type="match status" value="1"/>
</dbReference>
<dbReference type="Gene3D" id="3.20.20.140">
    <property type="entry name" value="Metal-dependent hydrolases"/>
    <property type="match status" value="1"/>
</dbReference>
<dbReference type="NCBIfam" id="NF007457">
    <property type="entry name" value="PRK10027.1"/>
    <property type="match status" value="1"/>
</dbReference>
<evidence type="ECO:0000256" key="7">
    <source>
        <dbReference type="ARBA" id="ARBA00069718"/>
    </source>
</evidence>
<dbReference type="InterPro" id="IPR006679">
    <property type="entry name" value="Adenine_deam"/>
</dbReference>
<dbReference type="Pfam" id="PF13382">
    <property type="entry name" value="Adenine_deam_C"/>
    <property type="match status" value="1"/>
</dbReference>
<dbReference type="PANTHER" id="PTHR11113:SF2">
    <property type="entry name" value="ADENINE DEAMINASE"/>
    <property type="match status" value="1"/>
</dbReference>
<dbReference type="FunFam" id="3.20.20.140:FF:000016">
    <property type="entry name" value="Adenine deaminase"/>
    <property type="match status" value="1"/>
</dbReference>
<feature type="domain" description="Amidohydrolase-related" evidence="9">
    <location>
        <begin position="82"/>
        <end position="364"/>
    </location>
</feature>
<dbReference type="SUPFAM" id="SSF51338">
    <property type="entry name" value="Composite domain of metallo-dependent hydrolases"/>
    <property type="match status" value="1"/>
</dbReference>
<keyword evidence="4 8" id="KW-0378">Hydrolase</keyword>
<dbReference type="GO" id="GO:0000034">
    <property type="term" value="F:adenine deaminase activity"/>
    <property type="evidence" value="ECO:0007669"/>
    <property type="project" value="UniProtKB-UniRule"/>
</dbReference>
<proteinExistence type="inferred from homology"/>
<dbReference type="Gene3D" id="2.30.40.10">
    <property type="entry name" value="Urease, subunit C, domain 1"/>
    <property type="match status" value="1"/>
</dbReference>
<sequence length="591" mass="64052">MESINNKHTQSLSREEMIRLLAVSRGDEAADCIIDNVRILDLINGGEISGPIVICNNSIAGVGSAYAGAVAHKRIDANNAVAVPGFIDSHLHIESSMMTPVTFESATLPLGVTSIVCDPHEIVNVMGEQGLEWFLRCAEQAQQNQFVQISSCVPALSGSDINGAEFPLSEMLKYRDHSHVLGLAEMMNFPGVIAGDSDIMDKLDAFRHLTLDGHSPMLSGKNLNGYLAAGIENCHETLALQEGREKLSLGMALMIREGSAARNLDTLAPLISELSSPQCMLCTDDRNPWEIAHEGHINALIYRLINQHNIPAHVAYRVASWSAARHFGLKRLGLIAPGKRADIVLLSDVQQVVIQQVIVGGKVVDAQRLKETCEQKHQQTQPPVQNTIRRNPVNAAELALPLEVGVSYRAIQIIPNELITCTLPVTWLGEKFDHDDVCHIAVMERYGHQKTPARGLLQNFGLQRGAMAATVSHDSHNIVVIGHHPRDMAVAVNQLIANGGGLCVADEGEVKSHLALPIAGLMSDKSAADIADDISHLKAACRACGVTLNEPFIQMAFLSLPVIPSLKLTSLGLFDVDRFAFTETRFSSPSD</sequence>
<protein>
    <recommendedName>
        <fullName evidence="7 8">Adenine deaminase</fullName>
        <shortName evidence="8">Adenase</shortName>
        <shortName evidence="8">Adenine aminase</shortName>
        <ecNumber evidence="3 8">3.5.4.2</ecNumber>
    </recommendedName>
</protein>
<comment type="similarity">
    <text evidence="2 8">Belongs to the metallo-dependent hydrolases superfamily. Adenine deaminase family.</text>
</comment>
<dbReference type="InterPro" id="IPR032466">
    <property type="entry name" value="Metal_Hydrolase"/>
</dbReference>
<gene>
    <name evidence="8" type="primary">ade</name>
    <name evidence="11" type="ORF">CJD50_18535</name>
</gene>
<dbReference type="CDD" id="cd01295">
    <property type="entry name" value="AdeC"/>
    <property type="match status" value="1"/>
</dbReference>
<dbReference type="Proteomes" id="UP000218796">
    <property type="component" value="Unassembled WGS sequence"/>
</dbReference>
<organism evidence="11 12">
    <name type="scientific">Hafnia paralvei</name>
    <dbReference type="NCBI Taxonomy" id="546367"/>
    <lineage>
        <taxon>Bacteria</taxon>
        <taxon>Pseudomonadati</taxon>
        <taxon>Pseudomonadota</taxon>
        <taxon>Gammaproteobacteria</taxon>
        <taxon>Enterobacterales</taxon>
        <taxon>Hafniaceae</taxon>
        <taxon>Hafnia</taxon>
    </lineage>
</organism>
<dbReference type="InterPro" id="IPR011059">
    <property type="entry name" value="Metal-dep_hydrolase_composite"/>
</dbReference>
<dbReference type="EC" id="3.5.4.2" evidence="3 8"/>
<feature type="domain" description="Adenine deaminase C-terminal" evidence="10">
    <location>
        <begin position="434"/>
        <end position="579"/>
    </location>
</feature>
<accession>A0A2A2M8W7</accession>
<evidence type="ECO:0000259" key="9">
    <source>
        <dbReference type="Pfam" id="PF01979"/>
    </source>
</evidence>
<evidence type="ECO:0000313" key="12">
    <source>
        <dbReference type="Proteomes" id="UP000218796"/>
    </source>
</evidence>
<comment type="catalytic activity">
    <reaction evidence="6 8">
        <text>adenine + H2O + H(+) = hypoxanthine + NH4(+)</text>
        <dbReference type="Rhea" id="RHEA:23688"/>
        <dbReference type="ChEBI" id="CHEBI:15377"/>
        <dbReference type="ChEBI" id="CHEBI:15378"/>
        <dbReference type="ChEBI" id="CHEBI:16708"/>
        <dbReference type="ChEBI" id="CHEBI:17368"/>
        <dbReference type="ChEBI" id="CHEBI:28938"/>
        <dbReference type="EC" id="3.5.4.2"/>
    </reaction>
</comment>
<evidence type="ECO:0000256" key="4">
    <source>
        <dbReference type="ARBA" id="ARBA00022801"/>
    </source>
</evidence>
<comment type="subunit">
    <text evidence="8">Homodimer.</text>
</comment>
<evidence type="ECO:0000313" key="11">
    <source>
        <dbReference type="EMBL" id="PAV95046.1"/>
    </source>
</evidence>
<evidence type="ECO:0000256" key="3">
    <source>
        <dbReference type="ARBA" id="ARBA00012782"/>
    </source>
</evidence>
<dbReference type="NCBIfam" id="TIGR01178">
    <property type="entry name" value="ade"/>
    <property type="match status" value="1"/>
</dbReference>
<evidence type="ECO:0000256" key="2">
    <source>
        <dbReference type="ARBA" id="ARBA00006773"/>
    </source>
</evidence>
<dbReference type="GO" id="GO:0006146">
    <property type="term" value="P:adenine catabolic process"/>
    <property type="evidence" value="ECO:0007669"/>
    <property type="project" value="InterPro"/>
</dbReference>
<dbReference type="PANTHER" id="PTHR11113">
    <property type="entry name" value="N-ACETYLGLUCOSAMINE-6-PHOSPHATE DEACETYLASE"/>
    <property type="match status" value="1"/>
</dbReference>
<keyword evidence="5 8" id="KW-0464">Manganese</keyword>